<sequence length="534" mass="59632">MNRTNNIIHESKQRCFERGLRRDVIPALIEKLGETELRNRKQKYEEYFTVMKTFGESTIRDLNGTPVVIFLTDNEGTVLECFGDENLSGELDEIGITVGIQISEEEMGTNAISLALMHHHSIQLIGDDHYHLPLRGVACYCVPFLFPPERGGLSGTLAMMTTTDHHSPYALALLSNMAEAIEREIALNRRHRYQYLLNHLIIHSVNSGIVVTDRDGIVIELNEAAGRVAEVDRAQVIGRPYTVAKAFAPFIRQSLDEQLLIENKECVFTMADHSKRICLLDSVPIMDELGFLAGAYLQVRDITERAELENQILTYEKLSAIGKLAAGVAHEIRNPLTTIMGFIQMLKKRDDLHESSARYVSIMQSELQDLNRLVSDFVMMAKPSPPQKKSVNMNQLMKDTILFMSSQAKLTNTVLRYEQETDASVELVVDGAQIKQVLINLLQNAMEAMPDGGNIRLRLLHSNGAVIIKVADNGKGMSESQAKDAFTPFVTTKETGLGLGLSICYRILEAHGGKISFKSVVNEGTEFTIELPNE</sequence>
<keyword evidence="6" id="KW-0418">Kinase</keyword>
<keyword evidence="13" id="KW-1185">Reference proteome</keyword>
<dbReference type="SMART" id="SM00091">
    <property type="entry name" value="PAS"/>
    <property type="match status" value="1"/>
</dbReference>
<dbReference type="NCBIfam" id="TIGR00229">
    <property type="entry name" value="sensory_box"/>
    <property type="match status" value="1"/>
</dbReference>
<dbReference type="InterPro" id="IPR036890">
    <property type="entry name" value="HATPase_C_sf"/>
</dbReference>
<dbReference type="Pfam" id="PF02518">
    <property type="entry name" value="HATPase_c"/>
    <property type="match status" value="1"/>
</dbReference>
<dbReference type="PROSITE" id="PS50113">
    <property type="entry name" value="PAC"/>
    <property type="match status" value="1"/>
</dbReference>
<comment type="caution">
    <text evidence="12">The sequence shown here is derived from an EMBL/GenBank/DDBJ whole genome shotgun (WGS) entry which is preliminary data.</text>
</comment>
<evidence type="ECO:0000259" key="9">
    <source>
        <dbReference type="PROSITE" id="PS50109"/>
    </source>
</evidence>
<dbReference type="Gene3D" id="3.30.450.40">
    <property type="match status" value="1"/>
</dbReference>
<gene>
    <name evidence="12" type="ORF">NQZ67_17105</name>
</gene>
<name>A0A9X2MSI9_9BACL</name>
<dbReference type="InterPro" id="IPR003594">
    <property type="entry name" value="HATPase_dom"/>
</dbReference>
<evidence type="ECO:0000256" key="5">
    <source>
        <dbReference type="ARBA" id="ARBA00022741"/>
    </source>
</evidence>
<evidence type="ECO:0000313" key="13">
    <source>
        <dbReference type="Proteomes" id="UP001141950"/>
    </source>
</evidence>
<evidence type="ECO:0000313" key="12">
    <source>
        <dbReference type="EMBL" id="MCR2805605.1"/>
    </source>
</evidence>
<keyword evidence="8" id="KW-0902">Two-component regulatory system</keyword>
<dbReference type="CDD" id="cd00130">
    <property type="entry name" value="PAS"/>
    <property type="match status" value="1"/>
</dbReference>
<evidence type="ECO:0000259" key="10">
    <source>
        <dbReference type="PROSITE" id="PS50112"/>
    </source>
</evidence>
<feature type="domain" description="PAS" evidence="10">
    <location>
        <begin position="201"/>
        <end position="249"/>
    </location>
</feature>
<keyword evidence="7 12" id="KW-0067">ATP-binding</keyword>
<dbReference type="Gene3D" id="1.10.287.130">
    <property type="match status" value="1"/>
</dbReference>
<evidence type="ECO:0000256" key="1">
    <source>
        <dbReference type="ARBA" id="ARBA00000085"/>
    </source>
</evidence>
<keyword evidence="4" id="KW-0808">Transferase</keyword>
<dbReference type="AlphaFoldDB" id="A0A9X2MSI9"/>
<dbReference type="InterPro" id="IPR005467">
    <property type="entry name" value="His_kinase_dom"/>
</dbReference>
<evidence type="ECO:0000259" key="11">
    <source>
        <dbReference type="PROSITE" id="PS50113"/>
    </source>
</evidence>
<organism evidence="12 13">
    <name type="scientific">Paenibacillus soyae</name>
    <dbReference type="NCBI Taxonomy" id="2969249"/>
    <lineage>
        <taxon>Bacteria</taxon>
        <taxon>Bacillati</taxon>
        <taxon>Bacillota</taxon>
        <taxon>Bacilli</taxon>
        <taxon>Bacillales</taxon>
        <taxon>Paenibacillaceae</taxon>
        <taxon>Paenibacillus</taxon>
    </lineage>
</organism>
<dbReference type="InterPro" id="IPR013656">
    <property type="entry name" value="PAS_4"/>
</dbReference>
<dbReference type="RefSeq" id="WP_257448262.1">
    <property type="nucleotide sequence ID" value="NZ_JANIPJ010000012.1"/>
</dbReference>
<evidence type="ECO:0000256" key="6">
    <source>
        <dbReference type="ARBA" id="ARBA00022777"/>
    </source>
</evidence>
<comment type="catalytic activity">
    <reaction evidence="1">
        <text>ATP + protein L-histidine = ADP + protein N-phospho-L-histidine.</text>
        <dbReference type="EC" id="2.7.13.3"/>
    </reaction>
</comment>
<dbReference type="GO" id="GO:0000155">
    <property type="term" value="F:phosphorelay sensor kinase activity"/>
    <property type="evidence" value="ECO:0007669"/>
    <property type="project" value="InterPro"/>
</dbReference>
<feature type="domain" description="Histidine kinase" evidence="9">
    <location>
        <begin position="327"/>
        <end position="534"/>
    </location>
</feature>
<dbReference type="PROSITE" id="PS50112">
    <property type="entry name" value="PAS"/>
    <property type="match status" value="1"/>
</dbReference>
<dbReference type="InterPro" id="IPR000014">
    <property type="entry name" value="PAS"/>
</dbReference>
<dbReference type="Pfam" id="PF00512">
    <property type="entry name" value="HisKA"/>
    <property type="match status" value="1"/>
</dbReference>
<dbReference type="CDD" id="cd00075">
    <property type="entry name" value="HATPase"/>
    <property type="match status" value="1"/>
</dbReference>
<dbReference type="InterPro" id="IPR029016">
    <property type="entry name" value="GAF-like_dom_sf"/>
</dbReference>
<evidence type="ECO:0000256" key="3">
    <source>
        <dbReference type="ARBA" id="ARBA00022553"/>
    </source>
</evidence>
<keyword evidence="5" id="KW-0547">Nucleotide-binding</keyword>
<accession>A0A9X2MSI9</accession>
<dbReference type="PANTHER" id="PTHR43065">
    <property type="entry name" value="SENSOR HISTIDINE KINASE"/>
    <property type="match status" value="1"/>
</dbReference>
<dbReference type="EC" id="2.7.13.3" evidence="2"/>
<dbReference type="PRINTS" id="PR00344">
    <property type="entry name" value="BCTRLSENSOR"/>
</dbReference>
<dbReference type="InterPro" id="IPR004358">
    <property type="entry name" value="Sig_transdc_His_kin-like_C"/>
</dbReference>
<evidence type="ECO:0000256" key="8">
    <source>
        <dbReference type="ARBA" id="ARBA00023012"/>
    </source>
</evidence>
<dbReference type="CDD" id="cd00082">
    <property type="entry name" value="HisKA"/>
    <property type="match status" value="1"/>
</dbReference>
<dbReference type="SMART" id="SM00387">
    <property type="entry name" value="HATPase_c"/>
    <property type="match status" value="1"/>
</dbReference>
<feature type="domain" description="PAC" evidence="11">
    <location>
        <begin position="262"/>
        <end position="314"/>
    </location>
</feature>
<dbReference type="SMART" id="SM00388">
    <property type="entry name" value="HisKA"/>
    <property type="match status" value="1"/>
</dbReference>
<dbReference type="Pfam" id="PF08448">
    <property type="entry name" value="PAS_4"/>
    <property type="match status" value="1"/>
</dbReference>
<protein>
    <recommendedName>
        <fullName evidence="2">histidine kinase</fullName>
        <ecNumber evidence="2">2.7.13.3</ecNumber>
    </recommendedName>
</protein>
<dbReference type="Gene3D" id="3.30.565.10">
    <property type="entry name" value="Histidine kinase-like ATPase, C-terminal domain"/>
    <property type="match status" value="1"/>
</dbReference>
<evidence type="ECO:0000256" key="7">
    <source>
        <dbReference type="ARBA" id="ARBA00022840"/>
    </source>
</evidence>
<dbReference type="InterPro" id="IPR003661">
    <property type="entry name" value="HisK_dim/P_dom"/>
</dbReference>
<dbReference type="InterPro" id="IPR035965">
    <property type="entry name" value="PAS-like_dom_sf"/>
</dbReference>
<dbReference type="GO" id="GO:0005524">
    <property type="term" value="F:ATP binding"/>
    <property type="evidence" value="ECO:0007669"/>
    <property type="project" value="UniProtKB-KW"/>
</dbReference>
<dbReference type="EMBL" id="JANIPJ010000012">
    <property type="protein sequence ID" value="MCR2805605.1"/>
    <property type="molecule type" value="Genomic_DNA"/>
</dbReference>
<dbReference type="PANTHER" id="PTHR43065:SF10">
    <property type="entry name" value="PEROXIDE STRESS-ACTIVATED HISTIDINE KINASE MAK3"/>
    <property type="match status" value="1"/>
</dbReference>
<dbReference type="Proteomes" id="UP001141950">
    <property type="component" value="Unassembled WGS sequence"/>
</dbReference>
<dbReference type="InterPro" id="IPR000700">
    <property type="entry name" value="PAS-assoc_C"/>
</dbReference>
<proteinExistence type="predicted"/>
<keyword evidence="3" id="KW-0597">Phosphoprotein</keyword>
<reference evidence="12" key="1">
    <citation type="submission" date="2022-08" db="EMBL/GenBank/DDBJ databases">
        <title>The genomic sequence of strain Paenibacillus sp. SCIV0701.</title>
        <authorList>
            <person name="Zhao H."/>
        </authorList>
    </citation>
    <scope>NUCLEOTIDE SEQUENCE</scope>
    <source>
        <strain evidence="12">SCIV0701</strain>
    </source>
</reference>
<dbReference type="SUPFAM" id="SSF55785">
    <property type="entry name" value="PYP-like sensor domain (PAS domain)"/>
    <property type="match status" value="1"/>
</dbReference>
<dbReference type="SUPFAM" id="SSF47384">
    <property type="entry name" value="Homodimeric domain of signal transducing histidine kinase"/>
    <property type="match status" value="1"/>
</dbReference>
<dbReference type="Gene3D" id="3.30.450.20">
    <property type="entry name" value="PAS domain"/>
    <property type="match status" value="1"/>
</dbReference>
<dbReference type="SUPFAM" id="SSF55874">
    <property type="entry name" value="ATPase domain of HSP90 chaperone/DNA topoisomerase II/histidine kinase"/>
    <property type="match status" value="1"/>
</dbReference>
<dbReference type="InterPro" id="IPR036097">
    <property type="entry name" value="HisK_dim/P_sf"/>
</dbReference>
<evidence type="ECO:0000256" key="4">
    <source>
        <dbReference type="ARBA" id="ARBA00022679"/>
    </source>
</evidence>
<dbReference type="PROSITE" id="PS50109">
    <property type="entry name" value="HIS_KIN"/>
    <property type="match status" value="1"/>
</dbReference>
<evidence type="ECO:0000256" key="2">
    <source>
        <dbReference type="ARBA" id="ARBA00012438"/>
    </source>
</evidence>